<sequence>MNEQLSVSLTITNDQGEIISPLVYQDVLLDGQFTSLLNTLNRLNAIKNAQDVVFNICPVDENRKPVKSGQDAHYWMVSFVIRRSGGTLTTQELLPFKTEALARNFTDRLVIGFKDERELKIKVSTDPPFIPQRPSAEVLQMVRPAPTGFSPGG</sequence>
<accession>E6QJC5</accession>
<reference evidence="1" key="1">
    <citation type="submission" date="2009-10" db="EMBL/GenBank/DDBJ databases">
        <title>Diversity of trophic interactions inside an arsenic-rich microbial ecosystem.</title>
        <authorList>
            <person name="Bertin P.N."/>
            <person name="Heinrich-Salmeron A."/>
            <person name="Pelletier E."/>
            <person name="Goulhen-Chollet F."/>
            <person name="Arsene-Ploetze F."/>
            <person name="Gallien S."/>
            <person name="Calteau A."/>
            <person name="Vallenet D."/>
            <person name="Casiot C."/>
            <person name="Chane-Woon-Ming B."/>
            <person name="Giloteaux L."/>
            <person name="Barakat M."/>
            <person name="Bonnefoy V."/>
            <person name="Bruneel O."/>
            <person name="Chandler M."/>
            <person name="Cleiss J."/>
            <person name="Duran R."/>
            <person name="Elbaz-Poulichet F."/>
            <person name="Fonknechten N."/>
            <person name="Lauga B."/>
            <person name="Mornico D."/>
            <person name="Ortet P."/>
            <person name="Schaeffer C."/>
            <person name="Siguier P."/>
            <person name="Alexander Thil Smith A."/>
            <person name="Van Dorsselaer A."/>
            <person name="Weissenbach J."/>
            <person name="Medigue C."/>
            <person name="Le Paslier D."/>
        </authorList>
    </citation>
    <scope>NUCLEOTIDE SEQUENCE</scope>
</reference>
<dbReference type="EMBL" id="CABQ01000087">
    <property type="protein sequence ID" value="CBI07341.1"/>
    <property type="molecule type" value="Genomic_DNA"/>
</dbReference>
<organism evidence="1">
    <name type="scientific">mine drainage metagenome</name>
    <dbReference type="NCBI Taxonomy" id="410659"/>
    <lineage>
        <taxon>unclassified sequences</taxon>
        <taxon>metagenomes</taxon>
        <taxon>ecological metagenomes</taxon>
    </lineage>
</organism>
<protein>
    <submittedName>
        <fullName evidence="1">Uncharacterized protein</fullName>
    </submittedName>
</protein>
<evidence type="ECO:0000313" key="1">
    <source>
        <dbReference type="EMBL" id="CBI07341.1"/>
    </source>
</evidence>
<proteinExistence type="predicted"/>
<gene>
    <name evidence="1" type="ORF">CARN6_0673</name>
</gene>
<dbReference type="AlphaFoldDB" id="E6QJC5"/>
<name>E6QJC5_9ZZZZ</name>
<comment type="caution">
    <text evidence="1">The sequence shown here is derived from an EMBL/GenBank/DDBJ whole genome shotgun (WGS) entry which is preliminary data.</text>
</comment>